<protein>
    <recommendedName>
        <fullName evidence="8">Protein kinase domain-containing protein</fullName>
    </recommendedName>
</protein>
<dbReference type="Pfam" id="PF12819">
    <property type="entry name" value="Malectin_like"/>
    <property type="match status" value="1"/>
</dbReference>
<comment type="subcellular location">
    <subcellularLocation>
        <location evidence="1">Membrane</location>
        <topology evidence="1">Single-pass membrane protein</topology>
    </subcellularLocation>
</comment>
<organism evidence="9 10">
    <name type="scientific">Acer saccharum</name>
    <name type="common">Sugar maple</name>
    <dbReference type="NCBI Taxonomy" id="4024"/>
    <lineage>
        <taxon>Eukaryota</taxon>
        <taxon>Viridiplantae</taxon>
        <taxon>Streptophyta</taxon>
        <taxon>Embryophyta</taxon>
        <taxon>Tracheophyta</taxon>
        <taxon>Spermatophyta</taxon>
        <taxon>Magnoliopsida</taxon>
        <taxon>eudicotyledons</taxon>
        <taxon>Gunneridae</taxon>
        <taxon>Pentapetalae</taxon>
        <taxon>rosids</taxon>
        <taxon>malvids</taxon>
        <taxon>Sapindales</taxon>
        <taxon>Sapindaceae</taxon>
        <taxon>Hippocastanoideae</taxon>
        <taxon>Acereae</taxon>
        <taxon>Acer</taxon>
    </lineage>
</organism>
<proteinExistence type="predicted"/>
<comment type="caution">
    <text evidence="9">The sequence shown here is derived from an EMBL/GenBank/DDBJ whole genome shotgun (WGS) entry which is preliminary data.</text>
</comment>
<feature type="signal peptide" evidence="7">
    <location>
        <begin position="1"/>
        <end position="23"/>
    </location>
</feature>
<dbReference type="GO" id="GO:0005524">
    <property type="term" value="F:ATP binding"/>
    <property type="evidence" value="ECO:0007669"/>
    <property type="project" value="InterPro"/>
</dbReference>
<evidence type="ECO:0000256" key="4">
    <source>
        <dbReference type="ARBA" id="ARBA00022989"/>
    </source>
</evidence>
<dbReference type="InterPro" id="IPR000719">
    <property type="entry name" value="Prot_kinase_dom"/>
</dbReference>
<keyword evidence="5" id="KW-0472">Membrane</keyword>
<reference evidence="9" key="1">
    <citation type="journal article" date="2022" name="Plant J.">
        <title>Strategies of tolerance reflected in two North American maple genomes.</title>
        <authorList>
            <person name="McEvoy S.L."/>
            <person name="Sezen U.U."/>
            <person name="Trouern-Trend A."/>
            <person name="McMahon S.M."/>
            <person name="Schaberg P.G."/>
            <person name="Yang J."/>
            <person name="Wegrzyn J.L."/>
            <person name="Swenson N.G."/>
        </authorList>
    </citation>
    <scope>NUCLEOTIDE SEQUENCE</scope>
    <source>
        <strain evidence="9">NS2018</strain>
    </source>
</reference>
<dbReference type="Gene3D" id="1.10.510.10">
    <property type="entry name" value="Transferase(Phosphotransferase) domain 1"/>
    <property type="match status" value="2"/>
</dbReference>
<keyword evidence="3 7" id="KW-0732">Signal</keyword>
<keyword evidence="4" id="KW-1133">Transmembrane helix</keyword>
<keyword evidence="2" id="KW-0812">Transmembrane</keyword>
<evidence type="ECO:0000256" key="1">
    <source>
        <dbReference type="ARBA" id="ARBA00004167"/>
    </source>
</evidence>
<feature type="domain" description="Protein kinase" evidence="8">
    <location>
        <begin position="400"/>
        <end position="658"/>
    </location>
</feature>
<evidence type="ECO:0000256" key="5">
    <source>
        <dbReference type="ARBA" id="ARBA00023136"/>
    </source>
</evidence>
<keyword evidence="10" id="KW-1185">Reference proteome</keyword>
<dbReference type="InterPro" id="IPR011009">
    <property type="entry name" value="Kinase-like_dom_sf"/>
</dbReference>
<dbReference type="InterPro" id="IPR001245">
    <property type="entry name" value="Ser-Thr/Tyr_kinase_cat_dom"/>
</dbReference>
<dbReference type="Proteomes" id="UP001168877">
    <property type="component" value="Unassembled WGS sequence"/>
</dbReference>
<dbReference type="AlphaFoldDB" id="A0AA39W1A3"/>
<dbReference type="PANTHER" id="PTHR45631:SF202">
    <property type="entry name" value="SENESCENCE-INDUCED RECEPTOR-LIKE SERINE_THREONINE-PROTEIN KINASE"/>
    <property type="match status" value="1"/>
</dbReference>
<dbReference type="PANTHER" id="PTHR45631">
    <property type="entry name" value="OS07G0107800 PROTEIN-RELATED"/>
    <property type="match status" value="1"/>
</dbReference>
<evidence type="ECO:0000313" key="9">
    <source>
        <dbReference type="EMBL" id="KAK0598481.1"/>
    </source>
</evidence>
<dbReference type="GO" id="GO:0004672">
    <property type="term" value="F:protein kinase activity"/>
    <property type="evidence" value="ECO:0007669"/>
    <property type="project" value="InterPro"/>
</dbReference>
<dbReference type="PROSITE" id="PS50011">
    <property type="entry name" value="PROTEIN_KINASE_DOM"/>
    <property type="match status" value="1"/>
</dbReference>
<feature type="region of interest" description="Disordered" evidence="6">
    <location>
        <begin position="638"/>
        <end position="658"/>
    </location>
</feature>
<feature type="chain" id="PRO_5041456724" description="Protein kinase domain-containing protein" evidence="7">
    <location>
        <begin position="24"/>
        <end position="658"/>
    </location>
</feature>
<dbReference type="Pfam" id="PF07714">
    <property type="entry name" value="PK_Tyr_Ser-Thr"/>
    <property type="match status" value="1"/>
</dbReference>
<dbReference type="InterPro" id="IPR024788">
    <property type="entry name" value="Malectin-like_Carb-bd_dom"/>
</dbReference>
<name>A0AA39W1A3_ACESA</name>
<feature type="compositionally biased region" description="Polar residues" evidence="6">
    <location>
        <begin position="647"/>
        <end position="658"/>
    </location>
</feature>
<sequence length="658" mass="74198">MEKFGCFLFSLLGGFALIVLVHAQDQTGFISIDCGAEISSYTGETGLTYVWDANFIDTGINKNVTVGYQSDFQLQHLWSLRSFPEGIRNCYNVKVKKGTSYLIRARFLYGNYDSQTKVPEFDLHLGANMWDSVIVGNESTILTKEIIHAPSSNYIYICLVNTGSGTPFISSLEFRPLKNTAYRNEYGSLILFARLGAHSLTNETIGFPDDVFDRIWLPHSFPKWDPITTLLTIGSNDFRIPQILMRSAATPKNASEPMQFAINTLVKTSKLFVYMHFSELEVHLPNQSRQFNISLDGQYLHGPVVPEYLATTTVYSTYVTSGKKGRYEFSIYKAEKSTLPPILNAIEIYTVEQFLQSETDQVDGKVDTNFSRTDPKTPNIGALKLKNPRFTYTEIVKMTNNFEMLLGEGSFRKVFHGYLDDGTEVAVKMLSESSRQRYDQFEAEVKLLLTVHHRNLTALYGYCDEGNHVGLIYECMANGNLKEHLRADSNADVLSWEGRLRIAVESAQGEGGTHVSTVIAGTFGYLDPEYFQTNRLTAKSDVYSFGVVLLEIITNRPVITNTGENSHIKQWVSFMLAEGDIKNIVDQRLQGDFDINSAWKIVELAMYCVSTTSIRRPTMNHVVIVLNDCLSMERARRNAHGNEPKDQNVNLSSDQLAR</sequence>
<dbReference type="Pfam" id="PF00069">
    <property type="entry name" value="Pkinase"/>
    <property type="match status" value="1"/>
</dbReference>
<evidence type="ECO:0000256" key="7">
    <source>
        <dbReference type="SAM" id="SignalP"/>
    </source>
</evidence>
<evidence type="ECO:0000259" key="8">
    <source>
        <dbReference type="PROSITE" id="PS50011"/>
    </source>
</evidence>
<accession>A0AA39W1A3</accession>
<evidence type="ECO:0000256" key="3">
    <source>
        <dbReference type="ARBA" id="ARBA00022729"/>
    </source>
</evidence>
<dbReference type="SUPFAM" id="SSF56112">
    <property type="entry name" value="Protein kinase-like (PK-like)"/>
    <property type="match status" value="1"/>
</dbReference>
<dbReference type="GO" id="GO:0016020">
    <property type="term" value="C:membrane"/>
    <property type="evidence" value="ECO:0007669"/>
    <property type="project" value="UniProtKB-SubCell"/>
</dbReference>
<evidence type="ECO:0000256" key="6">
    <source>
        <dbReference type="SAM" id="MobiDB-lite"/>
    </source>
</evidence>
<evidence type="ECO:0000256" key="2">
    <source>
        <dbReference type="ARBA" id="ARBA00022692"/>
    </source>
</evidence>
<reference evidence="9" key="2">
    <citation type="submission" date="2023-06" db="EMBL/GenBank/DDBJ databases">
        <authorList>
            <person name="Swenson N.G."/>
            <person name="Wegrzyn J.L."/>
            <person name="Mcevoy S.L."/>
        </authorList>
    </citation>
    <scope>NUCLEOTIDE SEQUENCE</scope>
    <source>
        <strain evidence="9">NS2018</strain>
        <tissue evidence="9">Leaf</tissue>
    </source>
</reference>
<gene>
    <name evidence="9" type="ORF">LWI29_035026</name>
</gene>
<dbReference type="EMBL" id="JAUESC010000004">
    <property type="protein sequence ID" value="KAK0598481.1"/>
    <property type="molecule type" value="Genomic_DNA"/>
</dbReference>
<evidence type="ECO:0000313" key="10">
    <source>
        <dbReference type="Proteomes" id="UP001168877"/>
    </source>
</evidence>